<gene>
    <name evidence="2" type="ORF">MEUPH1_LOCUS20311</name>
</gene>
<dbReference type="EMBL" id="CARXXK010000004">
    <property type="protein sequence ID" value="CAI6365617.1"/>
    <property type="molecule type" value="Genomic_DNA"/>
</dbReference>
<evidence type="ECO:0000313" key="3">
    <source>
        <dbReference type="Proteomes" id="UP001160148"/>
    </source>
</evidence>
<keyword evidence="3" id="KW-1185">Reference proteome</keyword>
<sequence length="81" mass="9502">MPRSIIQMLERNEKFFTILYVDKEPNTISIDRLKEYHGYRKETETQREEGKSEGETQGKTTLNGRKANFLKKVKSVGVSRH</sequence>
<reference evidence="2 3" key="1">
    <citation type="submission" date="2023-01" db="EMBL/GenBank/DDBJ databases">
        <authorList>
            <person name="Whitehead M."/>
        </authorList>
    </citation>
    <scope>NUCLEOTIDE SEQUENCE [LARGE SCALE GENOMIC DNA]</scope>
</reference>
<proteinExistence type="predicted"/>
<dbReference type="AlphaFoldDB" id="A0AAV0XC08"/>
<feature type="region of interest" description="Disordered" evidence="1">
    <location>
        <begin position="40"/>
        <end position="67"/>
    </location>
</feature>
<organism evidence="2 3">
    <name type="scientific">Macrosiphum euphorbiae</name>
    <name type="common">potato aphid</name>
    <dbReference type="NCBI Taxonomy" id="13131"/>
    <lineage>
        <taxon>Eukaryota</taxon>
        <taxon>Metazoa</taxon>
        <taxon>Ecdysozoa</taxon>
        <taxon>Arthropoda</taxon>
        <taxon>Hexapoda</taxon>
        <taxon>Insecta</taxon>
        <taxon>Pterygota</taxon>
        <taxon>Neoptera</taxon>
        <taxon>Paraneoptera</taxon>
        <taxon>Hemiptera</taxon>
        <taxon>Sternorrhyncha</taxon>
        <taxon>Aphidomorpha</taxon>
        <taxon>Aphidoidea</taxon>
        <taxon>Aphididae</taxon>
        <taxon>Macrosiphini</taxon>
        <taxon>Macrosiphum</taxon>
    </lineage>
</organism>
<name>A0AAV0XC08_9HEMI</name>
<comment type="caution">
    <text evidence="2">The sequence shown here is derived from an EMBL/GenBank/DDBJ whole genome shotgun (WGS) entry which is preliminary data.</text>
</comment>
<evidence type="ECO:0000256" key="1">
    <source>
        <dbReference type="SAM" id="MobiDB-lite"/>
    </source>
</evidence>
<evidence type="ECO:0000313" key="2">
    <source>
        <dbReference type="EMBL" id="CAI6365617.1"/>
    </source>
</evidence>
<protein>
    <submittedName>
        <fullName evidence="2">Uncharacterized protein</fullName>
    </submittedName>
</protein>
<dbReference type="Proteomes" id="UP001160148">
    <property type="component" value="Unassembled WGS sequence"/>
</dbReference>
<feature type="compositionally biased region" description="Basic and acidic residues" evidence="1">
    <location>
        <begin position="40"/>
        <end position="56"/>
    </location>
</feature>
<accession>A0AAV0XC08</accession>